<dbReference type="PANTHER" id="PTHR33162:SF1">
    <property type="entry name" value="SEC-INDEPENDENT PROTEIN TRANSLOCASE PROTEIN TATA, CHLOROPLASTIC"/>
    <property type="match status" value="1"/>
</dbReference>
<dbReference type="Pfam" id="PF02416">
    <property type="entry name" value="TatA_B_E"/>
    <property type="match status" value="1"/>
</dbReference>
<dbReference type="EMBL" id="JADLJS010000051">
    <property type="protein sequence ID" value="MBF8648545.1"/>
    <property type="molecule type" value="Genomic_DNA"/>
</dbReference>
<evidence type="ECO:0000313" key="10">
    <source>
        <dbReference type="Proteomes" id="UP000639294"/>
    </source>
</evidence>
<sequence length="101" mass="11112">MFEVGFSELLLVGIVALLVLGPERLPVAARTLGRGLGQARRAMHALRTQVEREIELRPVELPDLDRAPLQRLEQEIRQGISLKAEPANDAATVVPPKENLS</sequence>
<evidence type="ECO:0000256" key="5">
    <source>
        <dbReference type="ARBA" id="ARBA00022927"/>
    </source>
</evidence>
<keyword evidence="8" id="KW-0472">Membrane</keyword>
<evidence type="ECO:0000256" key="3">
    <source>
        <dbReference type="ARBA" id="ARBA00022475"/>
    </source>
</evidence>
<keyword evidence="4" id="KW-0812">Transmembrane</keyword>
<evidence type="ECO:0000256" key="6">
    <source>
        <dbReference type="ARBA" id="ARBA00022989"/>
    </source>
</evidence>
<dbReference type="PRINTS" id="PR01506">
    <property type="entry name" value="TATBPROTEIN"/>
</dbReference>
<dbReference type="RefSeq" id="WP_196174509.1">
    <property type="nucleotide sequence ID" value="NZ_JADLJR010000055.1"/>
</dbReference>
<accession>A0ABS0G7F3</accession>
<keyword evidence="2" id="KW-0813">Transport</keyword>
<evidence type="ECO:0000256" key="8">
    <source>
        <dbReference type="ARBA" id="ARBA00023136"/>
    </source>
</evidence>
<reference evidence="9 10" key="1">
    <citation type="submission" date="2020-10" db="EMBL/GenBank/DDBJ databases">
        <title>Genome sequences of Pseudomonas isolates.</title>
        <authorList>
            <person name="Wessels L."/>
            <person name="Reich F."/>
            <person name="Hammerl J."/>
        </authorList>
    </citation>
    <scope>NUCLEOTIDE SEQUENCE [LARGE SCALE GENOMIC DNA]</scope>
    <source>
        <strain evidence="9 10">20-MO00628-0</strain>
    </source>
</reference>
<evidence type="ECO:0000256" key="1">
    <source>
        <dbReference type="ARBA" id="ARBA00004167"/>
    </source>
</evidence>
<name>A0ABS0G7F3_9PSED</name>
<dbReference type="PANTHER" id="PTHR33162">
    <property type="entry name" value="SEC-INDEPENDENT PROTEIN TRANSLOCASE PROTEIN TATA, CHLOROPLASTIC"/>
    <property type="match status" value="1"/>
</dbReference>
<dbReference type="InterPro" id="IPR018448">
    <property type="entry name" value="TatB"/>
</dbReference>
<evidence type="ECO:0000256" key="2">
    <source>
        <dbReference type="ARBA" id="ARBA00022448"/>
    </source>
</evidence>
<comment type="caution">
    <text evidence="9">The sequence shown here is derived from an EMBL/GenBank/DDBJ whole genome shotgun (WGS) entry which is preliminary data.</text>
</comment>
<dbReference type="Proteomes" id="UP000639294">
    <property type="component" value="Unassembled WGS sequence"/>
</dbReference>
<organism evidence="9 10">
    <name type="scientific">Pseudomonas pudica</name>
    <dbReference type="NCBI Taxonomy" id="272772"/>
    <lineage>
        <taxon>Bacteria</taxon>
        <taxon>Pseudomonadati</taxon>
        <taxon>Pseudomonadota</taxon>
        <taxon>Gammaproteobacteria</taxon>
        <taxon>Pseudomonadales</taxon>
        <taxon>Pseudomonadaceae</taxon>
        <taxon>Pseudomonas</taxon>
    </lineage>
</organism>
<keyword evidence="6" id="KW-1133">Transmembrane helix</keyword>
<comment type="subcellular location">
    <subcellularLocation>
        <location evidence="1">Membrane</location>
        <topology evidence="1">Single-pass membrane protein</topology>
    </subcellularLocation>
</comment>
<gene>
    <name evidence="9" type="primary">tatB</name>
    <name evidence="9" type="ORF">IRZ77_23560</name>
</gene>
<evidence type="ECO:0000256" key="4">
    <source>
        <dbReference type="ARBA" id="ARBA00022692"/>
    </source>
</evidence>
<proteinExistence type="predicted"/>
<dbReference type="NCBIfam" id="TIGR01410">
    <property type="entry name" value="tatB"/>
    <property type="match status" value="1"/>
</dbReference>
<protein>
    <submittedName>
        <fullName evidence="9">Twin-arginine translocase subunit TatB</fullName>
    </submittedName>
</protein>
<keyword evidence="10" id="KW-1185">Reference proteome</keyword>
<evidence type="ECO:0000256" key="7">
    <source>
        <dbReference type="ARBA" id="ARBA00023010"/>
    </source>
</evidence>
<dbReference type="InterPro" id="IPR003369">
    <property type="entry name" value="TatA/B/E"/>
</dbReference>
<keyword evidence="3" id="KW-1003">Cell membrane</keyword>
<evidence type="ECO:0000313" key="9">
    <source>
        <dbReference type="EMBL" id="MBF8648545.1"/>
    </source>
</evidence>
<keyword evidence="5" id="KW-0653">Protein transport</keyword>
<dbReference type="Gene3D" id="1.20.5.3310">
    <property type="match status" value="1"/>
</dbReference>
<keyword evidence="7" id="KW-0811">Translocation</keyword>